<proteinExistence type="predicted"/>
<reference evidence="2" key="2">
    <citation type="journal article" date="2007" name="Science">
        <title>Draft genome sequence of the sexually transmitted pathogen Trichomonas vaginalis.</title>
        <authorList>
            <person name="Carlton J.M."/>
            <person name="Hirt R.P."/>
            <person name="Silva J.C."/>
            <person name="Delcher A.L."/>
            <person name="Schatz M."/>
            <person name="Zhao Q."/>
            <person name="Wortman J.R."/>
            <person name="Bidwell S.L."/>
            <person name="Alsmark U.C.M."/>
            <person name="Besteiro S."/>
            <person name="Sicheritz-Ponten T."/>
            <person name="Noel C.J."/>
            <person name="Dacks J.B."/>
            <person name="Foster P.G."/>
            <person name="Simillion C."/>
            <person name="Van de Peer Y."/>
            <person name="Miranda-Saavedra D."/>
            <person name="Barton G.J."/>
            <person name="Westrop G.D."/>
            <person name="Mueller S."/>
            <person name="Dessi D."/>
            <person name="Fiori P.L."/>
            <person name="Ren Q."/>
            <person name="Paulsen I."/>
            <person name="Zhang H."/>
            <person name="Bastida-Corcuera F.D."/>
            <person name="Simoes-Barbosa A."/>
            <person name="Brown M.T."/>
            <person name="Hayes R.D."/>
            <person name="Mukherjee M."/>
            <person name="Okumura C.Y."/>
            <person name="Schneider R."/>
            <person name="Smith A.J."/>
            <person name="Vanacova S."/>
            <person name="Villalvazo M."/>
            <person name="Haas B.J."/>
            <person name="Pertea M."/>
            <person name="Feldblyum T.V."/>
            <person name="Utterback T.R."/>
            <person name="Shu C.L."/>
            <person name="Osoegawa K."/>
            <person name="de Jong P.J."/>
            <person name="Hrdy I."/>
            <person name="Horvathova L."/>
            <person name="Zubacova Z."/>
            <person name="Dolezal P."/>
            <person name="Malik S.B."/>
            <person name="Logsdon J.M. Jr."/>
            <person name="Henze K."/>
            <person name="Gupta A."/>
            <person name="Wang C.C."/>
            <person name="Dunne R.L."/>
            <person name="Upcroft J.A."/>
            <person name="Upcroft P."/>
            <person name="White O."/>
            <person name="Salzberg S.L."/>
            <person name="Tang P."/>
            <person name="Chiu C.-H."/>
            <person name="Lee Y.-S."/>
            <person name="Embley T.M."/>
            <person name="Coombs G.H."/>
            <person name="Mottram J.C."/>
            <person name="Tachezy J."/>
            <person name="Fraser-Liggett C.M."/>
            <person name="Johnson P.J."/>
        </authorList>
    </citation>
    <scope>NUCLEOTIDE SEQUENCE [LARGE SCALE GENOMIC DNA]</scope>
    <source>
        <strain evidence="2">G3</strain>
    </source>
</reference>
<accession>A2DVL2</accession>
<feature type="compositionally biased region" description="Basic and acidic residues" evidence="1">
    <location>
        <begin position="209"/>
        <end position="227"/>
    </location>
</feature>
<dbReference type="OrthoDB" id="10603118at2759"/>
<dbReference type="InParanoid" id="A2DVL2"/>
<dbReference type="KEGG" id="tva:4773596"/>
<dbReference type="VEuPathDB" id="TrichDB:TVAGG3_0275790"/>
<protein>
    <submittedName>
        <fullName evidence="2">Uncharacterized protein</fullName>
    </submittedName>
</protein>
<sequence length="292" mass="34056">MDNKESHALNSTRVEHPNIKETNIGDDSSPKESTNESKQPQLSANESQAQDSTSRKHDRIIQDANSAETKPNEINFKKKFIPYFQRNKPDWIKYEENQSMDHLKFEMFEVENRNSRNSEISLSNFEIVQAQHSRQLLQSEKERIKTYKIHLEENYIPTFWPPRIWDRDYIRLSCEESNRLSNSIEISRRPPLKPLYFPHPNQLPIWSTKSDRSTHNGEIDKRREENNYSKTDKIVTEIAKKNKLNKEKDMPSSKTVVRADNAHQNSMISSPSLGISALNADTSEEIADVEDI</sequence>
<dbReference type="VEuPathDB" id="TrichDB:TVAG_495730"/>
<dbReference type="AlphaFoldDB" id="A2DVL2"/>
<feature type="compositionally biased region" description="Polar residues" evidence="1">
    <location>
        <begin position="36"/>
        <end position="52"/>
    </location>
</feature>
<dbReference type="Proteomes" id="UP000001542">
    <property type="component" value="Unassembled WGS sequence"/>
</dbReference>
<reference evidence="2" key="1">
    <citation type="submission" date="2006-10" db="EMBL/GenBank/DDBJ databases">
        <authorList>
            <person name="Amadeo P."/>
            <person name="Zhao Q."/>
            <person name="Wortman J."/>
            <person name="Fraser-Liggett C."/>
            <person name="Carlton J."/>
        </authorList>
    </citation>
    <scope>NUCLEOTIDE SEQUENCE</scope>
    <source>
        <strain evidence="2">G3</strain>
    </source>
</reference>
<evidence type="ECO:0000256" key="1">
    <source>
        <dbReference type="SAM" id="MobiDB-lite"/>
    </source>
</evidence>
<feature type="compositionally biased region" description="Basic and acidic residues" evidence="1">
    <location>
        <begin position="1"/>
        <end position="19"/>
    </location>
</feature>
<name>A2DVL2_TRIV3</name>
<keyword evidence="3" id="KW-1185">Reference proteome</keyword>
<gene>
    <name evidence="2" type="ORF">TVAG_495730</name>
</gene>
<dbReference type="EMBL" id="DS113254">
    <property type="protein sequence ID" value="EAY15554.1"/>
    <property type="molecule type" value="Genomic_DNA"/>
</dbReference>
<feature type="region of interest" description="Disordered" evidence="1">
    <location>
        <begin position="206"/>
        <end position="227"/>
    </location>
</feature>
<feature type="region of interest" description="Disordered" evidence="1">
    <location>
        <begin position="1"/>
        <end position="71"/>
    </location>
</feature>
<organism evidence="2 3">
    <name type="scientific">Trichomonas vaginalis (strain ATCC PRA-98 / G3)</name>
    <dbReference type="NCBI Taxonomy" id="412133"/>
    <lineage>
        <taxon>Eukaryota</taxon>
        <taxon>Metamonada</taxon>
        <taxon>Parabasalia</taxon>
        <taxon>Trichomonadida</taxon>
        <taxon>Trichomonadidae</taxon>
        <taxon>Trichomonas</taxon>
    </lineage>
</organism>
<dbReference type="RefSeq" id="XP_001327777.1">
    <property type="nucleotide sequence ID" value="XM_001327742.1"/>
</dbReference>
<evidence type="ECO:0000313" key="3">
    <source>
        <dbReference type="Proteomes" id="UP000001542"/>
    </source>
</evidence>
<evidence type="ECO:0000313" key="2">
    <source>
        <dbReference type="EMBL" id="EAY15554.1"/>
    </source>
</evidence>